<evidence type="ECO:0000259" key="5">
    <source>
        <dbReference type="Pfam" id="PF00135"/>
    </source>
</evidence>
<protein>
    <recommendedName>
        <fullName evidence="4">Carboxylic ester hydrolase</fullName>
        <ecNumber evidence="4">3.1.1.-</ecNumber>
    </recommendedName>
</protein>
<organism evidence="6 7">
    <name type="scientific">Kineosporia corallincola</name>
    <dbReference type="NCBI Taxonomy" id="2835133"/>
    <lineage>
        <taxon>Bacteria</taxon>
        <taxon>Bacillati</taxon>
        <taxon>Actinomycetota</taxon>
        <taxon>Actinomycetes</taxon>
        <taxon>Kineosporiales</taxon>
        <taxon>Kineosporiaceae</taxon>
        <taxon>Kineosporia</taxon>
    </lineage>
</organism>
<comment type="similarity">
    <text evidence="1 4">Belongs to the type-B carboxylesterase/lipase family.</text>
</comment>
<reference evidence="6 7" key="1">
    <citation type="submission" date="2021-05" db="EMBL/GenBank/DDBJ databases">
        <title>Kineosporia and Streptomyces sp. nov. two new marine actinobacteria isolated from Coral.</title>
        <authorList>
            <person name="Buangrab K."/>
            <person name="Sutthacheep M."/>
            <person name="Yeemin T."/>
            <person name="Harunari E."/>
            <person name="Igarashi Y."/>
            <person name="Kanchanasin P."/>
            <person name="Tanasupawat S."/>
            <person name="Phongsopitanun W."/>
        </authorList>
    </citation>
    <scope>NUCLEOTIDE SEQUENCE [LARGE SCALE GENOMIC DNA]</scope>
    <source>
        <strain evidence="6 7">J2-2</strain>
    </source>
</reference>
<dbReference type="InterPro" id="IPR002168">
    <property type="entry name" value="Lipase_GDXG_HIS_AS"/>
</dbReference>
<evidence type="ECO:0000256" key="2">
    <source>
        <dbReference type="ARBA" id="ARBA00010515"/>
    </source>
</evidence>
<dbReference type="InterPro" id="IPR002018">
    <property type="entry name" value="CarbesteraseB"/>
</dbReference>
<dbReference type="PANTHER" id="PTHR43142:SF1">
    <property type="entry name" value="CARBOXYLIC ESTER HYDROLASE"/>
    <property type="match status" value="1"/>
</dbReference>
<keyword evidence="3 4" id="KW-0378">Hydrolase</keyword>
<dbReference type="PANTHER" id="PTHR43142">
    <property type="entry name" value="CARBOXYLIC ESTER HYDROLASE"/>
    <property type="match status" value="1"/>
</dbReference>
<feature type="domain" description="Carboxylesterase type B" evidence="5">
    <location>
        <begin position="2"/>
        <end position="319"/>
    </location>
</feature>
<comment type="similarity">
    <text evidence="2">Belongs to the 'GDXG' lipolytic enzyme family.</text>
</comment>
<dbReference type="EMBL" id="JAHBAY010000003">
    <property type="protein sequence ID" value="MBT0769126.1"/>
    <property type="molecule type" value="Genomic_DNA"/>
</dbReference>
<comment type="caution">
    <text evidence="6">The sequence shown here is derived from an EMBL/GenBank/DDBJ whole genome shotgun (WGS) entry which is preliminary data.</text>
</comment>
<sequence>MTTVRTSAGTVRGVESATVDGVSAFLGIPYAANGSGDDRFAGPVPFPAWPGERDATGYGPTPPQPHRGDLFASLDLTPFFGPGWVPGSPSLTVNVWTPGAEERLPVLVFVHGGAFVAGSSAASLYDGATFARDGVVCVTLNYRLGAPGWLHLPDAPENRGLLDVLAALTWVRSEIAGFGGDPGRVTLAGQSAGAMLVAAALADERFAGLFRSAVVASGSGLGGLLPAQAGLVTGQLAAFYGIEPTVEAFGELQDDDLLDGLAALAGLDLRLPGVRHPLGGLAPFAPVLGEQPATTIAAGGGLDVPLLIGTCMREGNLYTAPTGVPTTEAEALAAAALASPGGADGTGLLAAHRSAAPDADWDDLRSTIITDAAFRDGSRALADASAAAGRATYEYEFAWPSTAVGGRLGAAHGVDLPFWFDRADADDLRGPTGLLGPDGGPAALAAEMHGTWLSFVRDGRPGWDATSQGRPVVRRFG</sequence>
<dbReference type="Gene3D" id="3.40.50.1820">
    <property type="entry name" value="alpha/beta hydrolase"/>
    <property type="match status" value="1"/>
</dbReference>
<dbReference type="PROSITE" id="PS01173">
    <property type="entry name" value="LIPASE_GDXG_HIS"/>
    <property type="match status" value="1"/>
</dbReference>
<dbReference type="InterPro" id="IPR019826">
    <property type="entry name" value="Carboxylesterase_B_AS"/>
</dbReference>
<evidence type="ECO:0000256" key="4">
    <source>
        <dbReference type="RuleBase" id="RU361235"/>
    </source>
</evidence>
<dbReference type="Proteomes" id="UP001197247">
    <property type="component" value="Unassembled WGS sequence"/>
</dbReference>
<dbReference type="RefSeq" id="WP_214155413.1">
    <property type="nucleotide sequence ID" value="NZ_JAHBAY010000003.1"/>
</dbReference>
<evidence type="ECO:0000256" key="1">
    <source>
        <dbReference type="ARBA" id="ARBA00005964"/>
    </source>
</evidence>
<accession>A0ABS5TDG7</accession>
<evidence type="ECO:0000313" key="7">
    <source>
        <dbReference type="Proteomes" id="UP001197247"/>
    </source>
</evidence>
<name>A0ABS5TDG7_9ACTN</name>
<dbReference type="InterPro" id="IPR029058">
    <property type="entry name" value="AB_hydrolase_fold"/>
</dbReference>
<dbReference type="PROSITE" id="PS00122">
    <property type="entry name" value="CARBOXYLESTERASE_B_1"/>
    <property type="match status" value="1"/>
</dbReference>
<dbReference type="SUPFAM" id="SSF53474">
    <property type="entry name" value="alpha/beta-Hydrolases"/>
    <property type="match status" value="1"/>
</dbReference>
<gene>
    <name evidence="6" type="ORF">KIH74_09365</name>
</gene>
<keyword evidence="7" id="KW-1185">Reference proteome</keyword>
<evidence type="ECO:0000313" key="6">
    <source>
        <dbReference type="EMBL" id="MBT0769126.1"/>
    </source>
</evidence>
<dbReference type="EC" id="3.1.1.-" evidence="4"/>
<proteinExistence type="inferred from homology"/>
<dbReference type="Pfam" id="PF00135">
    <property type="entry name" value="COesterase"/>
    <property type="match status" value="1"/>
</dbReference>
<evidence type="ECO:0000256" key="3">
    <source>
        <dbReference type="ARBA" id="ARBA00022801"/>
    </source>
</evidence>